<protein>
    <recommendedName>
        <fullName evidence="4">Mycothiol synthase</fullName>
        <ecNumber evidence="4">2.3.1.189</ecNumber>
    </recommendedName>
</protein>
<dbReference type="InterPro" id="IPR016181">
    <property type="entry name" value="Acyl_CoA_acyltransferase"/>
</dbReference>
<dbReference type="EMBL" id="PDJD01000001">
    <property type="protein sequence ID" value="PFG18867.1"/>
    <property type="molecule type" value="Genomic_DNA"/>
</dbReference>
<dbReference type="PROSITE" id="PS51186">
    <property type="entry name" value="GNAT"/>
    <property type="match status" value="1"/>
</dbReference>
<dbReference type="PANTHER" id="PTHR43617:SF38">
    <property type="entry name" value="N-ACETYLTRANSFERASE DOMAIN-CONTAINING PROTEIN"/>
    <property type="match status" value="1"/>
</dbReference>
<dbReference type="GO" id="GO:0010125">
    <property type="term" value="P:mycothiol biosynthetic process"/>
    <property type="evidence" value="ECO:0007669"/>
    <property type="project" value="UniProtKB-UniRule"/>
</dbReference>
<keyword evidence="1" id="KW-0808">Transferase</keyword>
<dbReference type="PANTHER" id="PTHR43617">
    <property type="entry name" value="L-AMINO ACID N-ACETYLTRANSFERASE"/>
    <property type="match status" value="1"/>
</dbReference>
<dbReference type="RefSeq" id="WP_098468088.1">
    <property type="nucleotide sequence ID" value="NZ_PDJD01000001.1"/>
</dbReference>
<dbReference type="SUPFAM" id="SSF55729">
    <property type="entry name" value="Acyl-CoA N-acyltransferases (Nat)"/>
    <property type="match status" value="2"/>
</dbReference>
<keyword evidence="2" id="KW-0677">Repeat</keyword>
<evidence type="ECO:0000256" key="4">
    <source>
        <dbReference type="NCBIfam" id="TIGR03448"/>
    </source>
</evidence>
<evidence type="ECO:0000313" key="6">
    <source>
        <dbReference type="EMBL" id="PFG18867.1"/>
    </source>
</evidence>
<reference evidence="6 7" key="1">
    <citation type="submission" date="2017-10" db="EMBL/GenBank/DDBJ databases">
        <title>Sequencing the genomes of 1000 actinobacteria strains.</title>
        <authorList>
            <person name="Klenk H.-P."/>
        </authorList>
    </citation>
    <scope>NUCLEOTIDE SEQUENCE [LARGE SCALE GENOMIC DNA]</scope>
    <source>
        <strain evidence="6 7">DSM 21801</strain>
    </source>
</reference>
<comment type="caution">
    <text evidence="6">The sequence shown here is derived from an EMBL/GenBank/DDBJ whole genome shotgun (WGS) entry which is preliminary data.</text>
</comment>
<keyword evidence="3" id="KW-0012">Acyltransferase</keyword>
<dbReference type="EC" id="2.3.1.189" evidence="4"/>
<dbReference type="NCBIfam" id="TIGR03448">
    <property type="entry name" value="mycothiol_MshD"/>
    <property type="match status" value="1"/>
</dbReference>
<keyword evidence="7" id="KW-1185">Reference proteome</keyword>
<dbReference type="InterPro" id="IPR017813">
    <property type="entry name" value="Mycothiol_AcTrfase"/>
</dbReference>
<sequence>MSGAEASIEVAEALALAARVAEHDGVAALSEDHRLALEGGRPGHLAWRGGDGALVALAARAHDAVELMVDPAHRRLGWGSQALGEVLAEEPETRLWAHGDLPGARALAASAGLRPVRELLKMSRALGEAQAREGGAVDAADGVTLDLVALDEATDPDRHRALWLDLNRRAFADHPEQGRWGQDDLAAREAEAWFEPALMWLAYPRSASGEVAPRPAASVWVKAEAPQRAEIYVLAVDPEQAGRRVGTRVLAEALAQVARRGWREVELYVDGANLAAVRLYEGQGFAVETRDVQYVAATG</sequence>
<dbReference type="Proteomes" id="UP000224915">
    <property type="component" value="Unassembled WGS sequence"/>
</dbReference>
<dbReference type="InterPro" id="IPR050276">
    <property type="entry name" value="MshD_Acetyltransferase"/>
</dbReference>
<proteinExistence type="predicted"/>
<evidence type="ECO:0000256" key="1">
    <source>
        <dbReference type="ARBA" id="ARBA00022679"/>
    </source>
</evidence>
<evidence type="ECO:0000313" key="7">
    <source>
        <dbReference type="Proteomes" id="UP000224915"/>
    </source>
</evidence>
<organism evidence="6 7">
    <name type="scientific">Serinibacter salmoneus</name>
    <dbReference type="NCBI Taxonomy" id="556530"/>
    <lineage>
        <taxon>Bacteria</taxon>
        <taxon>Bacillati</taxon>
        <taxon>Actinomycetota</taxon>
        <taxon>Actinomycetes</taxon>
        <taxon>Micrococcales</taxon>
        <taxon>Beutenbergiaceae</taxon>
        <taxon>Serinibacter</taxon>
    </lineage>
</organism>
<gene>
    <name evidence="6" type="ORF">ATL40_0417</name>
</gene>
<dbReference type="Pfam" id="PF00583">
    <property type="entry name" value="Acetyltransf_1"/>
    <property type="match status" value="1"/>
</dbReference>
<dbReference type="AlphaFoldDB" id="A0A2A9CWQ8"/>
<dbReference type="GO" id="GO:0035447">
    <property type="term" value="F:mycothiol synthase activity"/>
    <property type="evidence" value="ECO:0007669"/>
    <property type="project" value="UniProtKB-UniRule"/>
</dbReference>
<evidence type="ECO:0000256" key="2">
    <source>
        <dbReference type="ARBA" id="ARBA00022737"/>
    </source>
</evidence>
<evidence type="ECO:0000259" key="5">
    <source>
        <dbReference type="PROSITE" id="PS51186"/>
    </source>
</evidence>
<name>A0A2A9CWQ8_9MICO</name>
<dbReference type="OrthoDB" id="3208058at2"/>
<dbReference type="InterPro" id="IPR000182">
    <property type="entry name" value="GNAT_dom"/>
</dbReference>
<feature type="domain" description="N-acetyltransferase" evidence="5">
    <location>
        <begin position="148"/>
        <end position="299"/>
    </location>
</feature>
<accession>A0A2A9CWQ8</accession>
<dbReference type="Gene3D" id="3.40.630.30">
    <property type="match status" value="1"/>
</dbReference>
<dbReference type="CDD" id="cd04301">
    <property type="entry name" value="NAT_SF"/>
    <property type="match status" value="1"/>
</dbReference>
<evidence type="ECO:0000256" key="3">
    <source>
        <dbReference type="ARBA" id="ARBA00023315"/>
    </source>
</evidence>